<dbReference type="Proteomes" id="UP001642502">
    <property type="component" value="Unassembled WGS sequence"/>
</dbReference>
<proteinExistence type="inferred from homology"/>
<reference evidence="7 8" key="1">
    <citation type="submission" date="2024-01" db="EMBL/GenBank/DDBJ databases">
        <authorList>
            <person name="Allen C."/>
            <person name="Tagirdzhanova G."/>
        </authorList>
    </citation>
    <scope>NUCLEOTIDE SEQUENCE [LARGE SCALE GENOMIC DNA]</scope>
    <source>
        <strain evidence="7 8">CBS 119000</strain>
    </source>
</reference>
<dbReference type="Pfam" id="PF12656">
    <property type="entry name" value="G-patch_2"/>
    <property type="match status" value="1"/>
</dbReference>
<evidence type="ECO:0000256" key="5">
    <source>
        <dbReference type="SAM" id="MobiDB-lite"/>
    </source>
</evidence>
<feature type="compositionally biased region" description="Basic and acidic residues" evidence="5">
    <location>
        <begin position="102"/>
        <end position="121"/>
    </location>
</feature>
<comment type="function">
    <text evidence="4">Involved in spliceosome maturation and the first step of pre-mRNA splicing.</text>
</comment>
<feature type="compositionally biased region" description="Basic residues" evidence="5">
    <location>
        <begin position="360"/>
        <end position="369"/>
    </location>
</feature>
<comment type="caution">
    <text evidence="7">The sequence shown here is derived from an EMBL/GenBank/DDBJ whole genome shotgun (WGS) entry which is preliminary data.</text>
</comment>
<feature type="domain" description="Spp2/MOS2 G-patch" evidence="6">
    <location>
        <begin position="243"/>
        <end position="295"/>
    </location>
</feature>
<feature type="compositionally biased region" description="Basic and acidic residues" evidence="5">
    <location>
        <begin position="323"/>
        <end position="356"/>
    </location>
</feature>
<keyword evidence="3 4" id="KW-0539">Nucleus</keyword>
<comment type="subcellular location">
    <subcellularLocation>
        <location evidence="1 4">Nucleus</location>
    </subcellularLocation>
</comment>
<keyword evidence="8" id="KW-1185">Reference proteome</keyword>
<evidence type="ECO:0000256" key="1">
    <source>
        <dbReference type="ARBA" id="ARBA00004123"/>
    </source>
</evidence>
<evidence type="ECO:0000313" key="7">
    <source>
        <dbReference type="EMBL" id="CAK7266753.1"/>
    </source>
</evidence>
<dbReference type="PANTHER" id="PTHR15818">
    <property type="entry name" value="G PATCH AND KOW-CONTAINING"/>
    <property type="match status" value="1"/>
</dbReference>
<evidence type="ECO:0000313" key="8">
    <source>
        <dbReference type="Proteomes" id="UP001642502"/>
    </source>
</evidence>
<dbReference type="InterPro" id="IPR045166">
    <property type="entry name" value="Spp2-like"/>
</dbReference>
<feature type="compositionally biased region" description="Basic and acidic residues" evidence="5">
    <location>
        <begin position="129"/>
        <end position="146"/>
    </location>
</feature>
<organism evidence="7 8">
    <name type="scientific">Sporothrix epigloea</name>
    <dbReference type="NCBI Taxonomy" id="1892477"/>
    <lineage>
        <taxon>Eukaryota</taxon>
        <taxon>Fungi</taxon>
        <taxon>Dikarya</taxon>
        <taxon>Ascomycota</taxon>
        <taxon>Pezizomycotina</taxon>
        <taxon>Sordariomycetes</taxon>
        <taxon>Sordariomycetidae</taxon>
        <taxon>Ophiostomatales</taxon>
        <taxon>Ophiostomataceae</taxon>
        <taxon>Sporothrix</taxon>
    </lineage>
</organism>
<name>A0ABP0DEV5_9PEZI</name>
<evidence type="ECO:0000256" key="2">
    <source>
        <dbReference type="ARBA" id="ARBA00008576"/>
    </source>
</evidence>
<feature type="compositionally biased region" description="Basic and acidic residues" evidence="5">
    <location>
        <begin position="58"/>
        <end position="67"/>
    </location>
</feature>
<accession>A0ABP0DEV5</accession>
<keyword evidence="4" id="KW-0508">mRNA splicing</keyword>
<protein>
    <recommendedName>
        <fullName evidence="4">Pre-mRNA-splicing factor</fullName>
    </recommendedName>
</protein>
<feature type="region of interest" description="Disordered" evidence="5">
    <location>
        <begin position="269"/>
        <end position="369"/>
    </location>
</feature>
<feature type="compositionally biased region" description="Basic and acidic residues" evidence="5">
    <location>
        <begin position="162"/>
        <end position="176"/>
    </location>
</feature>
<dbReference type="EMBL" id="CAWUON010000021">
    <property type="protein sequence ID" value="CAK7266753.1"/>
    <property type="molecule type" value="Genomic_DNA"/>
</dbReference>
<feature type="region of interest" description="Disordered" evidence="5">
    <location>
        <begin position="1"/>
        <end position="200"/>
    </location>
</feature>
<comment type="similarity">
    <text evidence="2 4">Belongs to the SPP2 family.</text>
</comment>
<dbReference type="PANTHER" id="PTHR15818:SF2">
    <property type="entry name" value="G-PATCH DOMAIN AND KOW MOTIFS-CONTAINING PROTEIN"/>
    <property type="match status" value="1"/>
</dbReference>
<evidence type="ECO:0000259" key="6">
    <source>
        <dbReference type="Pfam" id="PF12656"/>
    </source>
</evidence>
<gene>
    <name evidence="7" type="primary">spp2</name>
    <name evidence="7" type="ORF">SEPCBS119000_002191</name>
</gene>
<dbReference type="InterPro" id="IPR026822">
    <property type="entry name" value="Spp2/MOS2_G-patch"/>
</dbReference>
<keyword evidence="4" id="KW-0747">Spliceosome</keyword>
<evidence type="ECO:0000256" key="4">
    <source>
        <dbReference type="RuleBase" id="RU369096"/>
    </source>
</evidence>
<evidence type="ECO:0000256" key="3">
    <source>
        <dbReference type="ARBA" id="ARBA00023242"/>
    </source>
</evidence>
<keyword evidence="4" id="KW-0507">mRNA processing</keyword>
<sequence>MADSNRSEASRIAIKFGGSSAVSAARFSRPLPPTSSLGKRQRPSHKLGGTSDHESDDDSHSHGRYERITAFGENGAELANGQNDEQSDQRLSKRGPLTIERQANRDWRSIARSRTQREQRQSKTQPQTERSETGTRKEVEPGDEVKTLQWGLSFTKKNPQVDGDHEKSNAVDKDASNGKPDVPETETQRLAPLDDGTNAEKEAIKALLGETTDDSNKSRRVIERTANQLTEDDVFTRDFNDAPDVSTLADYEAMPVEDFGAALLRGMGWDGKDRGPKVKQVVRRPNQMGLGAKELKGDEDLGGWNHKMGSNGSSSHHRQRPPKLHDYRREEYKRRESKEQRYRDSYKSERDREQNDKSSSSRHHSRHHR</sequence>